<keyword evidence="3" id="KW-1185">Reference proteome</keyword>
<reference evidence="2 3" key="1">
    <citation type="submission" date="2019-03" db="EMBL/GenBank/DDBJ databases">
        <title>Genomic Encyclopedia of Type Strains, Phase IV (KMG-IV): sequencing the most valuable type-strain genomes for metagenomic binning, comparative biology and taxonomic classification.</title>
        <authorList>
            <person name="Goeker M."/>
        </authorList>
    </citation>
    <scope>NUCLEOTIDE SEQUENCE [LARGE SCALE GENOMIC DNA]</scope>
    <source>
        <strain evidence="2 3">DSM 44684</strain>
    </source>
</reference>
<evidence type="ECO:0000313" key="3">
    <source>
        <dbReference type="Proteomes" id="UP000294856"/>
    </source>
</evidence>
<keyword evidence="1" id="KW-0812">Transmembrane</keyword>
<gene>
    <name evidence="2" type="ORF">DFR71_5651</name>
</gene>
<keyword evidence="1" id="KW-1133">Transmembrane helix</keyword>
<keyword evidence="1" id="KW-0472">Membrane</keyword>
<evidence type="ECO:0000256" key="1">
    <source>
        <dbReference type="SAM" id="Phobius"/>
    </source>
</evidence>
<name>A0A4R1FKG0_9NOCA</name>
<proteinExistence type="predicted"/>
<dbReference type="Proteomes" id="UP000294856">
    <property type="component" value="Unassembled WGS sequence"/>
</dbReference>
<comment type="caution">
    <text evidence="2">The sequence shown here is derived from an EMBL/GenBank/DDBJ whole genome shotgun (WGS) entry which is preliminary data.</text>
</comment>
<dbReference type="AlphaFoldDB" id="A0A4R1FKG0"/>
<organism evidence="2 3">
    <name type="scientific">Nocardia alba</name>
    <dbReference type="NCBI Taxonomy" id="225051"/>
    <lineage>
        <taxon>Bacteria</taxon>
        <taxon>Bacillati</taxon>
        <taxon>Actinomycetota</taxon>
        <taxon>Actinomycetes</taxon>
        <taxon>Mycobacteriales</taxon>
        <taxon>Nocardiaceae</taxon>
        <taxon>Nocardia</taxon>
    </lineage>
</organism>
<evidence type="ECO:0000313" key="2">
    <source>
        <dbReference type="EMBL" id="TCJ93794.1"/>
    </source>
</evidence>
<sequence>MRGLAGVLGLLIAVAGGVMMCFGYMAQHDLRDESARTPFSLGMTCQANRDRPELQECTWGRWSGGEHSAGEDVLPTKERTGELNGDVVLIGAALFVGGLVLIAGTLAAGNRVRAETFAVAPPQQFQANQPATHRPPTGH</sequence>
<dbReference type="EMBL" id="SMFR01000005">
    <property type="protein sequence ID" value="TCJ93794.1"/>
    <property type="molecule type" value="Genomic_DNA"/>
</dbReference>
<protein>
    <submittedName>
        <fullName evidence="2">Uncharacterized protein</fullName>
    </submittedName>
</protein>
<feature type="transmembrane region" description="Helical" evidence="1">
    <location>
        <begin position="87"/>
        <end position="108"/>
    </location>
</feature>
<accession>A0A4R1FKG0</accession>